<name>A0A7X9UAE1_9GAMM</name>
<sequence>MSAPHSMAMVVNNINPLTMVKPAFVFMYQVDPNTPKYDKEQLILINKQHSWQQVQSIASVRLDSTWVKIKFTNIPQSGNFDLMQDPNDGQPAYYIFDNVPFSELYKQTPETVLMAEIVEE</sequence>
<evidence type="ECO:0000313" key="2">
    <source>
        <dbReference type="Proteomes" id="UP000519126"/>
    </source>
</evidence>
<reference evidence="1 2" key="1">
    <citation type="submission" date="2020-04" db="EMBL/GenBank/DDBJ databases">
        <title>Genome Sequencing and Assembley of Pseudoalteromonas artica.</title>
        <authorList>
            <person name="Akerly B."/>
            <person name="Cook G."/>
        </authorList>
    </citation>
    <scope>NUCLEOTIDE SEQUENCE [LARGE SCALE GENOMIC DNA]</scope>
    <source>
        <strain evidence="1 2">NEC-BIFX-0059</strain>
    </source>
</reference>
<dbReference type="Proteomes" id="UP000519126">
    <property type="component" value="Unassembled WGS sequence"/>
</dbReference>
<dbReference type="AlphaFoldDB" id="A0A7X9UAE1"/>
<proteinExistence type="predicted"/>
<evidence type="ECO:0000313" key="1">
    <source>
        <dbReference type="EMBL" id="NMF50198.1"/>
    </source>
</evidence>
<accession>A0A7X9UAE1</accession>
<gene>
    <name evidence="1" type="ORF">HHL01_18765</name>
</gene>
<organism evidence="1 2">
    <name type="scientific">Pseudoalteromonas arctica</name>
    <dbReference type="NCBI Taxonomy" id="394751"/>
    <lineage>
        <taxon>Bacteria</taxon>
        <taxon>Pseudomonadati</taxon>
        <taxon>Pseudomonadota</taxon>
        <taxon>Gammaproteobacteria</taxon>
        <taxon>Alteromonadales</taxon>
        <taxon>Pseudoalteromonadaceae</taxon>
        <taxon>Pseudoalteromonas</taxon>
    </lineage>
</organism>
<protein>
    <submittedName>
        <fullName evidence="1">Uncharacterized protein</fullName>
    </submittedName>
</protein>
<comment type="caution">
    <text evidence="1">The sequence shown here is derived from an EMBL/GenBank/DDBJ whole genome shotgun (WGS) entry which is preliminary data.</text>
</comment>
<dbReference type="EMBL" id="JABBCX010000014">
    <property type="protein sequence ID" value="NMF50198.1"/>
    <property type="molecule type" value="Genomic_DNA"/>
</dbReference>
<dbReference type="RefSeq" id="WP_170072907.1">
    <property type="nucleotide sequence ID" value="NZ_JABBCX010000014.1"/>
</dbReference>